<evidence type="ECO:0000259" key="1">
    <source>
        <dbReference type="Pfam" id="PF04149"/>
    </source>
</evidence>
<comment type="caution">
    <text evidence="2">The sequence shown here is derived from an EMBL/GenBank/DDBJ whole genome shotgun (WGS) entry which is preliminary data.</text>
</comment>
<reference evidence="2 3" key="1">
    <citation type="submission" date="2020-06" db="EMBL/GenBank/DDBJ databases">
        <title>Actinokineospora xiongansis sp. nov., isolated from soil of Baiyangdian.</title>
        <authorList>
            <person name="Zhang X."/>
        </authorList>
    </citation>
    <scope>NUCLEOTIDE SEQUENCE [LARGE SCALE GENOMIC DNA]</scope>
    <source>
        <strain evidence="2 3">HBU206404</strain>
    </source>
</reference>
<keyword evidence="3" id="KW-1185">Reference proteome</keyword>
<organism evidence="2 3">
    <name type="scientific">Actinokineospora xionganensis</name>
    <dbReference type="NCBI Taxonomy" id="2684470"/>
    <lineage>
        <taxon>Bacteria</taxon>
        <taxon>Bacillati</taxon>
        <taxon>Actinomycetota</taxon>
        <taxon>Actinomycetes</taxon>
        <taxon>Pseudonocardiales</taxon>
        <taxon>Pseudonocardiaceae</taxon>
        <taxon>Actinokineospora</taxon>
    </lineage>
</organism>
<name>A0ABR7L260_9PSEU</name>
<feature type="domain" description="DUF397" evidence="1">
    <location>
        <begin position="3"/>
        <end position="55"/>
    </location>
</feature>
<dbReference type="InterPro" id="IPR007278">
    <property type="entry name" value="DUF397"/>
</dbReference>
<dbReference type="Pfam" id="PF04149">
    <property type="entry name" value="DUF397"/>
    <property type="match status" value="1"/>
</dbReference>
<sequence>MPVWRKSGFSTGNGGDGDCVEVALSSVARVRDSKNATGPQLSFPAARWRSFTQAASSSDNASRRNSPA</sequence>
<proteinExistence type="predicted"/>
<accession>A0ABR7L260</accession>
<dbReference type="EMBL" id="JABVED010000002">
    <property type="protein sequence ID" value="MBC6446769.1"/>
    <property type="molecule type" value="Genomic_DNA"/>
</dbReference>
<dbReference type="Proteomes" id="UP000734823">
    <property type="component" value="Unassembled WGS sequence"/>
</dbReference>
<evidence type="ECO:0000313" key="2">
    <source>
        <dbReference type="EMBL" id="MBC6446769.1"/>
    </source>
</evidence>
<dbReference type="RefSeq" id="WP_187218910.1">
    <property type="nucleotide sequence ID" value="NZ_JABVED010000002.1"/>
</dbReference>
<gene>
    <name evidence="2" type="ORF">GPZ80_06210</name>
</gene>
<evidence type="ECO:0000313" key="3">
    <source>
        <dbReference type="Proteomes" id="UP000734823"/>
    </source>
</evidence>
<protein>
    <submittedName>
        <fullName evidence="2">DUF397 domain-containing protein</fullName>
    </submittedName>
</protein>